<accession>A0A2S9V481</accession>
<comment type="caution">
    <text evidence="4">The sequence shown here is derived from an EMBL/GenBank/DDBJ whole genome shotgun (WGS) entry which is preliminary data.</text>
</comment>
<proteinExistence type="predicted"/>
<dbReference type="OrthoDB" id="9803916at2"/>
<dbReference type="GO" id="GO:0004521">
    <property type="term" value="F:RNA endonuclease activity"/>
    <property type="evidence" value="ECO:0007669"/>
    <property type="project" value="TreeGrafter"/>
</dbReference>
<evidence type="ECO:0000313" key="5">
    <source>
        <dbReference type="Proteomes" id="UP000238949"/>
    </source>
</evidence>
<sequence>MSTLTFYGAVTGVTGSMHLLETQSGRVLLDCGLYQGGREEEAHNEDPFPFSVQSIDAVVLSHAHLDHSGRVPLLVKDGFSGPIYMTSATLDLIEVLLKDAASLQLRDIEWENKRRRRAGKTELAPLYTMEDVDKALSLCQGLDYNAQITITPDVDITLREAGHILGSSIVELTTNESGRQRKLVFSGDLGNSQAALLRDPATIAEADVVLMESTYGDREHRSMQETLEEFEEVITSASQNGGNILIPSFAVGRTQEIIFRLGELYQQGKLPQQLVCLDSPMAIAVTEIYHRYQNVYNREDKHAIEQQSAGVNPDQKSLHTFLPTLRYTVSTEESMAVNRIASGAIIIAGSGMCNGGRIRHHLKHNLWRSRSHVVFVGYQANGTPGRILVDGATHIRMAGEDIAVKAQIHTLGGFSAHASQAQLIDWFSHFNDPKPRLYLVHGEDNAKQTLKDALAKHHWRAEIPGYAHTITL</sequence>
<dbReference type="InterPro" id="IPR036866">
    <property type="entry name" value="RibonucZ/Hydroxyglut_hydro"/>
</dbReference>
<dbReference type="SMART" id="SM00849">
    <property type="entry name" value="Lactamase_B"/>
    <property type="match status" value="1"/>
</dbReference>
<dbReference type="PANTHER" id="PTHR11203">
    <property type="entry name" value="CLEAVAGE AND POLYADENYLATION SPECIFICITY FACTOR FAMILY MEMBER"/>
    <property type="match status" value="1"/>
</dbReference>
<protein>
    <submittedName>
        <fullName evidence="4">MBL fold metallo-hydrolase</fullName>
    </submittedName>
</protein>
<dbReference type="Pfam" id="PF07521">
    <property type="entry name" value="RMMBL"/>
    <property type="match status" value="1"/>
</dbReference>
<dbReference type="RefSeq" id="WP_105936705.1">
    <property type="nucleotide sequence ID" value="NZ_PVNP01000211.1"/>
</dbReference>
<dbReference type="EMBL" id="PVNP01000211">
    <property type="protein sequence ID" value="PRO71251.1"/>
    <property type="molecule type" value="Genomic_DNA"/>
</dbReference>
<dbReference type="InterPro" id="IPR011108">
    <property type="entry name" value="RMMBL"/>
</dbReference>
<dbReference type="Proteomes" id="UP000238949">
    <property type="component" value="Unassembled WGS sequence"/>
</dbReference>
<dbReference type="Gene3D" id="3.60.15.10">
    <property type="entry name" value="Ribonuclease Z/Hydroxyacylglutathione hydrolase-like"/>
    <property type="match status" value="1"/>
</dbReference>
<keyword evidence="1 4" id="KW-0378">Hydrolase</keyword>
<dbReference type="Pfam" id="PF16661">
    <property type="entry name" value="Lactamase_B_6"/>
    <property type="match status" value="1"/>
</dbReference>
<dbReference type="Gene3D" id="3.40.50.10890">
    <property type="match status" value="1"/>
</dbReference>
<dbReference type="SMART" id="SM01027">
    <property type="entry name" value="Beta-Casp"/>
    <property type="match status" value="1"/>
</dbReference>
<evidence type="ECO:0000256" key="1">
    <source>
        <dbReference type="ARBA" id="ARBA00022801"/>
    </source>
</evidence>
<dbReference type="InterPro" id="IPR022712">
    <property type="entry name" value="Beta_Casp"/>
</dbReference>
<reference evidence="5" key="1">
    <citation type="journal article" date="2020" name="Int. J. Syst. Evol. Microbiol.">
        <title>Alteromonas alba sp. nov., a marine bacterium isolated from the seawater of the West Pacific Ocean.</title>
        <authorList>
            <person name="Sun C."/>
            <person name="Wu Y.-H."/>
            <person name="Xamxidin M."/>
            <person name="Cheng H."/>
            <person name="Xu X.-W."/>
        </authorList>
    </citation>
    <scope>NUCLEOTIDE SEQUENCE [LARGE SCALE GENOMIC DNA]</scope>
    <source>
        <strain evidence="5">190</strain>
    </source>
</reference>
<dbReference type="GO" id="GO:0016787">
    <property type="term" value="F:hydrolase activity"/>
    <property type="evidence" value="ECO:0007669"/>
    <property type="project" value="UniProtKB-KW"/>
</dbReference>
<evidence type="ECO:0000259" key="3">
    <source>
        <dbReference type="SMART" id="SM01027"/>
    </source>
</evidence>
<dbReference type="Pfam" id="PF10996">
    <property type="entry name" value="Beta-Casp"/>
    <property type="match status" value="1"/>
</dbReference>
<feature type="domain" description="Metallo-beta-lactamase" evidence="2">
    <location>
        <begin position="14"/>
        <end position="238"/>
    </location>
</feature>
<dbReference type="InterPro" id="IPR050698">
    <property type="entry name" value="MBL"/>
</dbReference>
<organism evidence="4 5">
    <name type="scientific">Alteromonas alba</name>
    <dbReference type="NCBI Taxonomy" id="2079529"/>
    <lineage>
        <taxon>Bacteria</taxon>
        <taxon>Pseudomonadati</taxon>
        <taxon>Pseudomonadota</taxon>
        <taxon>Gammaproteobacteria</taxon>
        <taxon>Alteromonadales</taxon>
        <taxon>Alteromonadaceae</taxon>
        <taxon>Alteromonas/Salinimonas group</taxon>
        <taxon>Alteromonas</taxon>
    </lineage>
</organism>
<evidence type="ECO:0000313" key="4">
    <source>
        <dbReference type="EMBL" id="PRO71251.1"/>
    </source>
</evidence>
<name>A0A2S9V481_9ALTE</name>
<evidence type="ECO:0000259" key="2">
    <source>
        <dbReference type="SMART" id="SM00849"/>
    </source>
</evidence>
<keyword evidence="5" id="KW-1185">Reference proteome</keyword>
<dbReference type="SUPFAM" id="SSF56281">
    <property type="entry name" value="Metallo-hydrolase/oxidoreductase"/>
    <property type="match status" value="1"/>
</dbReference>
<dbReference type="CDD" id="cd16295">
    <property type="entry name" value="TTHA0252-CPSF-like_MBL-fold"/>
    <property type="match status" value="1"/>
</dbReference>
<dbReference type="InterPro" id="IPR001279">
    <property type="entry name" value="Metallo-B-lactamas"/>
</dbReference>
<gene>
    <name evidence="4" type="ORF">C6Y40_22910</name>
</gene>
<feature type="domain" description="Beta-Casp" evidence="3">
    <location>
        <begin position="254"/>
        <end position="388"/>
    </location>
</feature>
<dbReference type="PANTHER" id="PTHR11203:SF37">
    <property type="entry name" value="INTEGRATOR COMPLEX SUBUNIT 11"/>
    <property type="match status" value="1"/>
</dbReference>
<dbReference type="AlphaFoldDB" id="A0A2S9V481"/>